<dbReference type="AlphaFoldDB" id="A0A243BKT2"/>
<dbReference type="PANTHER" id="PTHR42681">
    <property type="entry name" value="MALONYL-COA-ACYL CARRIER PROTEIN TRANSACYLASE, MITOCHONDRIAL"/>
    <property type="match status" value="1"/>
</dbReference>
<dbReference type="InterPro" id="IPR004410">
    <property type="entry name" value="Malonyl_CoA-ACP_transAc_FabD"/>
</dbReference>
<evidence type="ECO:0000256" key="3">
    <source>
        <dbReference type="ARBA" id="ARBA00048462"/>
    </source>
</evidence>
<evidence type="ECO:0000259" key="6">
    <source>
        <dbReference type="SMART" id="SM00827"/>
    </source>
</evidence>
<gene>
    <name evidence="7" type="ORF">BK742_06525</name>
</gene>
<dbReference type="InterPro" id="IPR024925">
    <property type="entry name" value="Malonyl_CoA-ACP_transAc"/>
</dbReference>
<feature type="active site" evidence="5">
    <location>
        <position position="198"/>
    </location>
</feature>
<evidence type="ECO:0000256" key="2">
    <source>
        <dbReference type="ARBA" id="ARBA00023315"/>
    </source>
</evidence>
<dbReference type="Gene3D" id="3.40.366.10">
    <property type="entry name" value="Malonyl-Coenzyme A Acyl Carrier Protein, domain 2"/>
    <property type="match status" value="1"/>
</dbReference>
<organism evidence="7 8">
    <name type="scientific">Bacillus thuringiensis serovar pingluonsis</name>
    <dbReference type="NCBI Taxonomy" id="180881"/>
    <lineage>
        <taxon>Bacteria</taxon>
        <taxon>Bacillati</taxon>
        <taxon>Bacillota</taxon>
        <taxon>Bacilli</taxon>
        <taxon>Bacillales</taxon>
        <taxon>Bacillaceae</taxon>
        <taxon>Bacillus</taxon>
        <taxon>Bacillus cereus group</taxon>
    </lineage>
</organism>
<reference evidence="7 8" key="1">
    <citation type="submission" date="2016-10" db="EMBL/GenBank/DDBJ databases">
        <title>Comparative genomics of Bacillus thuringiensis reveals a path to pathogens against multiple invertebrate hosts.</title>
        <authorList>
            <person name="Zheng J."/>
            <person name="Gao Q."/>
            <person name="Liu H."/>
            <person name="Peng D."/>
            <person name="Ruan L."/>
            <person name="Sun M."/>
        </authorList>
    </citation>
    <scope>NUCLEOTIDE SEQUENCE [LARGE SCALE GENOMIC DNA]</scope>
    <source>
        <strain evidence="7">BGSC 4BX1</strain>
    </source>
</reference>
<evidence type="ECO:0000256" key="5">
    <source>
        <dbReference type="PIRSR" id="PIRSR000446-1"/>
    </source>
</evidence>
<dbReference type="FunFam" id="3.30.70.250:FF:000001">
    <property type="entry name" value="Malonyl CoA-acyl carrier protein transacylase"/>
    <property type="match status" value="1"/>
</dbReference>
<dbReference type="InterPro" id="IPR001227">
    <property type="entry name" value="Ac_transferase_dom_sf"/>
</dbReference>
<dbReference type="NCBIfam" id="TIGR00128">
    <property type="entry name" value="fabD"/>
    <property type="match status" value="1"/>
</dbReference>
<evidence type="ECO:0000256" key="4">
    <source>
        <dbReference type="PIRNR" id="PIRNR000446"/>
    </source>
</evidence>
<keyword evidence="2 4" id="KW-0012">Acyltransferase</keyword>
<accession>A0A243BKT2</accession>
<dbReference type="GO" id="GO:0005829">
    <property type="term" value="C:cytosol"/>
    <property type="evidence" value="ECO:0007669"/>
    <property type="project" value="TreeGrafter"/>
</dbReference>
<sequence>MKLAFVYSGQGDQYVGMGKEMYENEKIVKETFEEASDLLGYDMARLCFIKNDLINQTEYTQPAILTVSVALNRLIESKEIIPDVVAGLSLGEYSALVASKALSFEKAIKLVSQRGKFMGESAAKGTGKMIAVMSGNIQMIESVCKEASFVGVVSPTNYNTPNQTVIGGEVEAVDYACNLLKSSGIDALVPLRVSGPFHTSLLENAAEKFGALLETIHFESMKIPVISNVSAEIMKDEEVKYLLKNQVKLPVLWNKTINKMNELGVETIIQIGPGKTIERFIKQIDSKYKVGRIEDSKTLFNSLELLNTHNFSGLI</sequence>
<dbReference type="InterPro" id="IPR016035">
    <property type="entry name" value="Acyl_Trfase/lysoPLipase"/>
</dbReference>
<dbReference type="SMART" id="SM00827">
    <property type="entry name" value="PKS_AT"/>
    <property type="match status" value="1"/>
</dbReference>
<evidence type="ECO:0000313" key="7">
    <source>
        <dbReference type="EMBL" id="OTY47743.1"/>
    </source>
</evidence>
<feature type="domain" description="Malonyl-CoA:ACP transacylase (MAT)" evidence="6">
    <location>
        <begin position="6"/>
        <end position="310"/>
    </location>
</feature>
<dbReference type="EC" id="2.3.1.39" evidence="4"/>
<dbReference type="Gene3D" id="3.30.70.250">
    <property type="entry name" value="Malonyl-CoA ACP transacylase, ACP-binding"/>
    <property type="match status" value="1"/>
</dbReference>
<dbReference type="InterPro" id="IPR016036">
    <property type="entry name" value="Malonyl_transacylase_ACP-bd"/>
</dbReference>
<comment type="catalytic activity">
    <reaction evidence="3 4">
        <text>holo-[ACP] + malonyl-CoA = malonyl-[ACP] + CoA</text>
        <dbReference type="Rhea" id="RHEA:41792"/>
        <dbReference type="Rhea" id="RHEA-COMP:9623"/>
        <dbReference type="Rhea" id="RHEA-COMP:9685"/>
        <dbReference type="ChEBI" id="CHEBI:57287"/>
        <dbReference type="ChEBI" id="CHEBI:57384"/>
        <dbReference type="ChEBI" id="CHEBI:64479"/>
        <dbReference type="ChEBI" id="CHEBI:78449"/>
        <dbReference type="EC" id="2.3.1.39"/>
    </reaction>
</comment>
<comment type="similarity">
    <text evidence="4">Belongs to the fabD family.</text>
</comment>
<dbReference type="PIRSF" id="PIRSF000446">
    <property type="entry name" value="Mct"/>
    <property type="match status" value="1"/>
</dbReference>
<proteinExistence type="inferred from homology"/>
<dbReference type="InterPro" id="IPR050858">
    <property type="entry name" value="Mal-CoA-ACP_Trans/PKS_FabD"/>
</dbReference>
<dbReference type="SUPFAM" id="SSF52151">
    <property type="entry name" value="FabD/lysophospholipase-like"/>
    <property type="match status" value="1"/>
</dbReference>
<dbReference type="Proteomes" id="UP000195089">
    <property type="component" value="Unassembled WGS sequence"/>
</dbReference>
<dbReference type="GO" id="GO:0004314">
    <property type="term" value="F:[acyl-carrier-protein] S-malonyltransferase activity"/>
    <property type="evidence" value="ECO:0007669"/>
    <property type="project" value="UniProtKB-EC"/>
</dbReference>
<dbReference type="RefSeq" id="WP_088119101.1">
    <property type="nucleotide sequence ID" value="NZ_NFDL01000027.1"/>
</dbReference>
<name>A0A243BKT2_BACTU</name>
<dbReference type="GO" id="GO:0006633">
    <property type="term" value="P:fatty acid biosynthetic process"/>
    <property type="evidence" value="ECO:0007669"/>
    <property type="project" value="TreeGrafter"/>
</dbReference>
<feature type="active site" evidence="5">
    <location>
        <position position="89"/>
    </location>
</feature>
<dbReference type="PANTHER" id="PTHR42681:SF1">
    <property type="entry name" value="MALONYL-COA-ACYL CARRIER PROTEIN TRANSACYLASE, MITOCHONDRIAL"/>
    <property type="match status" value="1"/>
</dbReference>
<evidence type="ECO:0000256" key="1">
    <source>
        <dbReference type="ARBA" id="ARBA00022679"/>
    </source>
</evidence>
<keyword evidence="1 4" id="KW-0808">Transferase</keyword>
<dbReference type="SUPFAM" id="SSF55048">
    <property type="entry name" value="Probable ACP-binding domain of malonyl-CoA ACP transacylase"/>
    <property type="match status" value="1"/>
</dbReference>
<protein>
    <recommendedName>
        <fullName evidence="4">Malonyl CoA-acyl carrier protein transacylase</fullName>
        <ecNumber evidence="4">2.3.1.39</ecNumber>
    </recommendedName>
</protein>
<evidence type="ECO:0000313" key="8">
    <source>
        <dbReference type="Proteomes" id="UP000195089"/>
    </source>
</evidence>
<dbReference type="EMBL" id="NFDL01000027">
    <property type="protein sequence ID" value="OTY47743.1"/>
    <property type="molecule type" value="Genomic_DNA"/>
</dbReference>
<dbReference type="InterPro" id="IPR014043">
    <property type="entry name" value="Acyl_transferase_dom"/>
</dbReference>
<comment type="caution">
    <text evidence="7">The sequence shown here is derived from an EMBL/GenBank/DDBJ whole genome shotgun (WGS) entry which is preliminary data.</text>
</comment>
<dbReference type="Pfam" id="PF00698">
    <property type="entry name" value="Acyl_transf_1"/>
    <property type="match status" value="1"/>
</dbReference>